<evidence type="ECO:0000313" key="4">
    <source>
        <dbReference type="Proteomes" id="UP001190466"/>
    </source>
</evidence>
<evidence type="ECO:0000313" key="3">
    <source>
        <dbReference type="EMBL" id="CAJ1580769.1"/>
    </source>
</evidence>
<dbReference type="RefSeq" id="WP_316515173.1">
    <property type="nucleotide sequence ID" value="NZ_OY726395.1"/>
</dbReference>
<gene>
    <name evidence="3" type="ORF">MU0050_001208</name>
</gene>
<accession>A0ABM9MB03</accession>
<evidence type="ECO:0008006" key="5">
    <source>
        <dbReference type="Google" id="ProtNLM"/>
    </source>
</evidence>
<feature type="region of interest" description="Disordered" evidence="1">
    <location>
        <begin position="1"/>
        <end position="23"/>
    </location>
</feature>
<dbReference type="EMBL" id="OY726395">
    <property type="protein sequence ID" value="CAJ1580769.1"/>
    <property type="molecule type" value="Genomic_DNA"/>
</dbReference>
<evidence type="ECO:0000256" key="1">
    <source>
        <dbReference type="SAM" id="MobiDB-lite"/>
    </source>
</evidence>
<organism evidence="3 4">
    <name type="scientific">[Mycobacterium] wendilense</name>
    <dbReference type="NCBI Taxonomy" id="3064284"/>
    <lineage>
        <taxon>Bacteria</taxon>
        <taxon>Bacillati</taxon>
        <taxon>Actinomycetota</taxon>
        <taxon>Actinomycetes</taxon>
        <taxon>Mycobacteriales</taxon>
        <taxon>Mycobacteriaceae</taxon>
        <taxon>Mycolicibacter</taxon>
    </lineage>
</organism>
<proteinExistence type="predicted"/>
<feature type="transmembrane region" description="Helical" evidence="2">
    <location>
        <begin position="104"/>
        <end position="123"/>
    </location>
</feature>
<protein>
    <recommendedName>
        <fullName evidence="5">Di-and tripeptidase</fullName>
    </recommendedName>
</protein>
<dbReference type="Proteomes" id="UP001190466">
    <property type="component" value="Chromosome"/>
</dbReference>
<keyword evidence="2" id="KW-1133">Transmembrane helix</keyword>
<name>A0ABM9MB03_9MYCO</name>
<keyword evidence="4" id="KW-1185">Reference proteome</keyword>
<sequence length="260" mass="26798">MFGRKKTNPENLPATTEPEDPSAAAHVLSRIIETGSRLQAPAIRAYVERVRAKSPDATPAEIVARLEKHYLAAVMGSGAAVGSAALVPGVGTVLALSLVAGETALFLETTAVFVLAVAEVHGVSADDKERRRTLVLGALAGDDGKNAVARLLGPGRTNGAWLAEGAATMPLPALSQVNTKLMKYFVKKYAIKRGALVFGKALPVGIGAVIGGVGNRLMGKRIVENARAAFGPAPTTWPGALRMLPPLEVDSGPAPGAISS</sequence>
<keyword evidence="2" id="KW-0812">Transmembrane</keyword>
<keyword evidence="2" id="KW-0472">Membrane</keyword>
<feature type="transmembrane region" description="Helical" evidence="2">
    <location>
        <begin position="70"/>
        <end position="98"/>
    </location>
</feature>
<reference evidence="3 4" key="1">
    <citation type="submission" date="2023-08" db="EMBL/GenBank/DDBJ databases">
        <authorList>
            <person name="Folkvardsen B D."/>
            <person name="Norman A."/>
        </authorList>
    </citation>
    <scope>NUCLEOTIDE SEQUENCE [LARGE SCALE GENOMIC DNA]</scope>
    <source>
        <strain evidence="3 4">Mu0050</strain>
    </source>
</reference>
<evidence type="ECO:0000256" key="2">
    <source>
        <dbReference type="SAM" id="Phobius"/>
    </source>
</evidence>